<keyword evidence="4" id="KW-0547">Nucleotide-binding</keyword>
<reference evidence="7 8" key="1">
    <citation type="submission" date="2018-08" db="EMBL/GenBank/DDBJ databases">
        <title>Achromobacter xylosoxidans Genome sequencing and assembly.</title>
        <authorList>
            <person name="Wang R."/>
            <person name="Rensing C."/>
            <person name="Li Y."/>
        </authorList>
    </citation>
    <scope>NUCLEOTIDE SEQUENCE [LARGE SCALE GENOMIC DNA]</scope>
    <source>
        <strain evidence="7 8">GD003A</strain>
    </source>
</reference>
<dbReference type="InterPro" id="IPR015860">
    <property type="entry name" value="ABC_transpr_TagH-like"/>
</dbReference>
<keyword evidence="2" id="KW-0813">Transport</keyword>
<evidence type="ECO:0000256" key="1">
    <source>
        <dbReference type="ARBA" id="ARBA00005417"/>
    </source>
</evidence>
<evidence type="ECO:0000313" key="8">
    <source>
        <dbReference type="Proteomes" id="UP000285324"/>
    </source>
</evidence>
<evidence type="ECO:0000256" key="5">
    <source>
        <dbReference type="ARBA" id="ARBA00022840"/>
    </source>
</evidence>
<feature type="domain" description="ABC transporter" evidence="6">
    <location>
        <begin position="33"/>
        <end position="257"/>
    </location>
</feature>
<comment type="caution">
    <text evidence="7">The sequence shown here is derived from an EMBL/GenBank/DDBJ whole genome shotgun (WGS) entry which is preliminary data.</text>
</comment>
<dbReference type="GO" id="GO:0016020">
    <property type="term" value="C:membrane"/>
    <property type="evidence" value="ECO:0007669"/>
    <property type="project" value="InterPro"/>
</dbReference>
<dbReference type="Gene3D" id="3.40.50.300">
    <property type="entry name" value="P-loop containing nucleotide triphosphate hydrolases"/>
    <property type="match status" value="1"/>
</dbReference>
<dbReference type="SUPFAM" id="SSF52540">
    <property type="entry name" value="P-loop containing nucleoside triphosphate hydrolases"/>
    <property type="match status" value="1"/>
</dbReference>
<organism evidence="7 8">
    <name type="scientific">Alcaligenes xylosoxydans xylosoxydans</name>
    <name type="common">Achromobacter xylosoxidans</name>
    <dbReference type="NCBI Taxonomy" id="85698"/>
    <lineage>
        <taxon>Bacteria</taxon>
        <taxon>Pseudomonadati</taxon>
        <taxon>Pseudomonadota</taxon>
        <taxon>Betaproteobacteria</taxon>
        <taxon>Burkholderiales</taxon>
        <taxon>Alcaligenaceae</taxon>
        <taxon>Achromobacter</taxon>
    </lineage>
</organism>
<comment type="similarity">
    <text evidence="1">Belongs to the ABC transporter superfamily.</text>
</comment>
<evidence type="ECO:0000256" key="2">
    <source>
        <dbReference type="ARBA" id="ARBA00022448"/>
    </source>
</evidence>
<dbReference type="InterPro" id="IPR029439">
    <property type="entry name" value="Wzt_C"/>
</dbReference>
<dbReference type="CDD" id="cd03220">
    <property type="entry name" value="ABC_KpsT_Wzt"/>
    <property type="match status" value="1"/>
</dbReference>
<dbReference type="Gene3D" id="2.70.50.60">
    <property type="entry name" value="abc- transporter (atp binding component) like domain"/>
    <property type="match status" value="1"/>
</dbReference>
<dbReference type="InterPro" id="IPR050683">
    <property type="entry name" value="Bact_Polysacc_Export_ATP-bd"/>
</dbReference>
<dbReference type="Proteomes" id="UP000285324">
    <property type="component" value="Unassembled WGS sequence"/>
</dbReference>
<dbReference type="PROSITE" id="PS50893">
    <property type="entry name" value="ABC_TRANSPORTER_2"/>
    <property type="match status" value="1"/>
</dbReference>
<dbReference type="InterPro" id="IPR017871">
    <property type="entry name" value="ABC_transporter-like_CS"/>
</dbReference>
<dbReference type="CDD" id="cd10147">
    <property type="entry name" value="Wzt_C-like"/>
    <property type="match status" value="1"/>
</dbReference>
<keyword evidence="5 7" id="KW-0067">ATP-binding</keyword>
<dbReference type="InterPro" id="IPR003439">
    <property type="entry name" value="ABC_transporter-like_ATP-bd"/>
</dbReference>
<dbReference type="AlphaFoldDB" id="A0A424W962"/>
<dbReference type="PANTHER" id="PTHR46743:SF2">
    <property type="entry name" value="TEICHOIC ACIDS EXPORT ATP-BINDING PROTEIN TAGH"/>
    <property type="match status" value="1"/>
</dbReference>
<dbReference type="EMBL" id="QVXO01000036">
    <property type="protein sequence ID" value="RPJ89750.1"/>
    <property type="molecule type" value="Genomic_DNA"/>
</dbReference>
<dbReference type="PANTHER" id="PTHR46743">
    <property type="entry name" value="TEICHOIC ACIDS EXPORT ATP-BINDING PROTEIN TAGH"/>
    <property type="match status" value="1"/>
</dbReference>
<evidence type="ECO:0000259" key="6">
    <source>
        <dbReference type="PROSITE" id="PS50893"/>
    </source>
</evidence>
<name>A0A424W962_ALCXX</name>
<dbReference type="OrthoDB" id="9778870at2"/>
<evidence type="ECO:0000256" key="3">
    <source>
        <dbReference type="ARBA" id="ARBA00022475"/>
    </source>
</evidence>
<gene>
    <name evidence="7" type="ORF">DY367_21255</name>
</gene>
<dbReference type="InterPro" id="IPR027417">
    <property type="entry name" value="P-loop_NTPase"/>
</dbReference>
<proteinExistence type="inferred from homology"/>
<keyword evidence="3" id="KW-0472">Membrane</keyword>
<evidence type="ECO:0000256" key="4">
    <source>
        <dbReference type="ARBA" id="ARBA00022741"/>
    </source>
</evidence>
<dbReference type="GO" id="GO:0005524">
    <property type="term" value="F:ATP binding"/>
    <property type="evidence" value="ECO:0007669"/>
    <property type="project" value="UniProtKB-KW"/>
</dbReference>
<dbReference type="SMART" id="SM00382">
    <property type="entry name" value="AAA"/>
    <property type="match status" value="1"/>
</dbReference>
<dbReference type="GO" id="GO:0140359">
    <property type="term" value="F:ABC-type transporter activity"/>
    <property type="evidence" value="ECO:0007669"/>
    <property type="project" value="InterPro"/>
</dbReference>
<dbReference type="Pfam" id="PF00005">
    <property type="entry name" value="ABC_tran"/>
    <property type="match status" value="1"/>
</dbReference>
<dbReference type="RefSeq" id="WP_118933522.1">
    <property type="nucleotide sequence ID" value="NZ_CP061008.1"/>
</dbReference>
<protein>
    <submittedName>
        <fullName evidence="7">ABC transporter ATP-binding protein</fullName>
    </submittedName>
</protein>
<accession>A0A424W962</accession>
<evidence type="ECO:0000313" key="7">
    <source>
        <dbReference type="EMBL" id="RPJ89750.1"/>
    </source>
</evidence>
<dbReference type="PROSITE" id="PS00211">
    <property type="entry name" value="ABC_TRANSPORTER_1"/>
    <property type="match status" value="1"/>
</dbReference>
<sequence length="473" mass="51876">MSSDNTSIHVENLGKCYSIYAKPQDRLKQALFARGANLFGREPKSYSEDFWALSGVSFDVKKGETVGIVGRNGSGKSTLLQMICGTVTPTTGSVRTHGRVAALLELGAGFNPEFTGRENVYLNASLLGLTHEQINDRFDQIAAFADIGEFIESPVKKYSSGMFARLAFSVAVHTEPEILIVDEILAVGDAAFQRRCLKKFYDIRDAGCTILFVSHDQYQVKSICNRALYLNQGRQIEFGQAGRVIDRYTIDMQAALREFEERETAAGHGHTAAMPKELDVLDTSSPEDAPDAGVGADDEAVVAAEVQEAVMQEPAVQAAPNPAPTREPEKLFVIDDVWLTREGSDERIAEIETGQDLRLNVAFHALSSHVPKKISFVFNLYRHDGLYICGTTTLMEGMLPHDGCASGTYSVKFPAFPLLGGSYKWRVAINDEGGFVVHADATNVCAFQVVDNFEAVGIVSLPREWEFKLEAAR</sequence>
<dbReference type="InterPro" id="IPR003593">
    <property type="entry name" value="AAA+_ATPase"/>
</dbReference>
<dbReference type="Pfam" id="PF14524">
    <property type="entry name" value="Wzt_C"/>
    <property type="match status" value="1"/>
</dbReference>
<dbReference type="GO" id="GO:0016887">
    <property type="term" value="F:ATP hydrolysis activity"/>
    <property type="evidence" value="ECO:0007669"/>
    <property type="project" value="InterPro"/>
</dbReference>
<keyword evidence="3" id="KW-1003">Cell membrane</keyword>